<evidence type="ECO:0000259" key="2">
    <source>
        <dbReference type="Pfam" id="PF05532"/>
    </source>
</evidence>
<dbReference type="InterPro" id="IPR050423">
    <property type="entry name" value="UPF0337_stress_rsp"/>
</dbReference>
<dbReference type="Pfam" id="PF05532">
    <property type="entry name" value="CsbD"/>
    <property type="match status" value="1"/>
</dbReference>
<comment type="caution">
    <text evidence="3">The sequence shown here is derived from an EMBL/GenBank/DDBJ whole genome shotgun (WGS) entry which is preliminary data.</text>
</comment>
<sequence>MDTQNNSFALKVKGNWNELKGKIKQQYADLTDDDLLWEEGKEDELLGRIQQKTGKTKEEVKSWIDKL</sequence>
<evidence type="ECO:0000256" key="1">
    <source>
        <dbReference type="ARBA" id="ARBA00009129"/>
    </source>
</evidence>
<accession>A0A847RSW0</accession>
<dbReference type="RefSeq" id="WP_168874677.1">
    <property type="nucleotide sequence ID" value="NZ_JABAIA010000004.1"/>
</dbReference>
<proteinExistence type="inferred from homology"/>
<reference evidence="3 4" key="1">
    <citation type="submission" date="2020-04" db="EMBL/GenBank/DDBJ databases">
        <authorList>
            <person name="Yin C."/>
        </authorList>
    </citation>
    <scope>NUCLEOTIDE SEQUENCE [LARGE SCALE GENOMIC DNA]</scope>
    <source>
        <strain evidence="3 4">Ae27</strain>
    </source>
</reference>
<feature type="domain" description="CsbD-like" evidence="2">
    <location>
        <begin position="11"/>
        <end position="62"/>
    </location>
</feature>
<protein>
    <submittedName>
        <fullName evidence="3">CsbD family protein</fullName>
    </submittedName>
</protein>
<dbReference type="SUPFAM" id="SSF69047">
    <property type="entry name" value="Hypothetical protein YjbJ"/>
    <property type="match status" value="1"/>
</dbReference>
<name>A0A847RSW0_9BACT</name>
<dbReference type="EMBL" id="JABAIA010000004">
    <property type="protein sequence ID" value="NLR68720.1"/>
    <property type="molecule type" value="Genomic_DNA"/>
</dbReference>
<keyword evidence="4" id="KW-1185">Reference proteome</keyword>
<dbReference type="PANTHER" id="PTHR34977:SF1">
    <property type="entry name" value="UPF0337 PROTEIN YJBJ"/>
    <property type="match status" value="1"/>
</dbReference>
<comment type="similarity">
    <text evidence="1">Belongs to the UPF0337 (CsbD) family.</text>
</comment>
<evidence type="ECO:0000313" key="4">
    <source>
        <dbReference type="Proteomes" id="UP000570474"/>
    </source>
</evidence>
<dbReference type="Proteomes" id="UP000570474">
    <property type="component" value="Unassembled WGS sequence"/>
</dbReference>
<dbReference type="PANTHER" id="PTHR34977">
    <property type="entry name" value="UPF0337 PROTEIN YJBJ"/>
    <property type="match status" value="1"/>
</dbReference>
<dbReference type="InterPro" id="IPR008462">
    <property type="entry name" value="CsbD"/>
</dbReference>
<dbReference type="Gene3D" id="1.10.1470.10">
    <property type="entry name" value="YjbJ"/>
    <property type="match status" value="1"/>
</dbReference>
<dbReference type="InterPro" id="IPR036629">
    <property type="entry name" value="YjbJ_sf"/>
</dbReference>
<evidence type="ECO:0000313" key="3">
    <source>
        <dbReference type="EMBL" id="NLR68720.1"/>
    </source>
</evidence>
<gene>
    <name evidence="3" type="ORF">HGH92_30740</name>
</gene>
<organism evidence="3 4">
    <name type="scientific">Chitinophaga varians</name>
    <dbReference type="NCBI Taxonomy" id="2202339"/>
    <lineage>
        <taxon>Bacteria</taxon>
        <taxon>Pseudomonadati</taxon>
        <taxon>Bacteroidota</taxon>
        <taxon>Chitinophagia</taxon>
        <taxon>Chitinophagales</taxon>
        <taxon>Chitinophagaceae</taxon>
        <taxon>Chitinophaga</taxon>
    </lineage>
</organism>
<dbReference type="AlphaFoldDB" id="A0A847RSW0"/>